<evidence type="ECO:0000256" key="2">
    <source>
        <dbReference type="ARBA" id="ARBA00004870"/>
    </source>
</evidence>
<dbReference type="UniPathway" id="UPA00359">
    <property type="reaction ID" value="UER00482"/>
</dbReference>
<comment type="caution">
    <text evidence="14">The sequence shown here is derived from an EMBL/GenBank/DDBJ whole genome shotgun (WGS) entry which is preliminary data.</text>
</comment>
<evidence type="ECO:0000313" key="14">
    <source>
        <dbReference type="EMBL" id="RED54059.1"/>
    </source>
</evidence>
<dbReference type="GO" id="GO:0009245">
    <property type="term" value="P:lipid A biosynthetic process"/>
    <property type="evidence" value="ECO:0007669"/>
    <property type="project" value="UniProtKB-UniRule"/>
</dbReference>
<evidence type="ECO:0000256" key="7">
    <source>
        <dbReference type="ARBA" id="ARBA00022679"/>
    </source>
</evidence>
<keyword evidence="8 13" id="KW-0547">Nucleotide-binding</keyword>
<keyword evidence="15" id="KW-1185">Reference proteome</keyword>
<sequence>MRQPRYWTWDQKHSLPARLLAPLGCVYWGISQLRNRLTTPYHSQVPVICVGNAVAGGAGKTPVAQSIARMLQSRGKKTHFLSRGYGGSLPGPVLVDPNRHNAGQIGDEPLLLAKEAPVTVSRDRVKGIKEIEKAGCDLVIMDDGYQNPSLKKNLSLLVIDAGFGFGNERLIPAGPLREPITNAIKKADAILLLGDGEAVDATSFKPDKPVFRGQIISDLTGMDKQARYLAFAGIGRPEKFRDSLQSLEINLSSFHAFADHHSYHESDLEKLVDIAGSQQAELLTTEKDYVRLPESYKDKVKFVPISIRWDNELKLLGLLESIV</sequence>
<evidence type="ECO:0000256" key="10">
    <source>
        <dbReference type="ARBA" id="ARBA00022840"/>
    </source>
</evidence>
<keyword evidence="6 13" id="KW-0441">Lipid A biosynthesis</keyword>
<evidence type="ECO:0000256" key="12">
    <source>
        <dbReference type="ARBA" id="ARBA00029757"/>
    </source>
</evidence>
<dbReference type="AlphaFoldDB" id="A0A3D9HXB4"/>
<dbReference type="Pfam" id="PF02606">
    <property type="entry name" value="LpxK"/>
    <property type="match status" value="1"/>
</dbReference>
<evidence type="ECO:0000256" key="1">
    <source>
        <dbReference type="ARBA" id="ARBA00002274"/>
    </source>
</evidence>
<proteinExistence type="inferred from homology"/>
<evidence type="ECO:0000256" key="13">
    <source>
        <dbReference type="HAMAP-Rule" id="MF_00409"/>
    </source>
</evidence>
<dbReference type="Proteomes" id="UP000256845">
    <property type="component" value="Unassembled WGS sequence"/>
</dbReference>
<organism evidence="14 15">
    <name type="scientific">Aestuariispira insulae</name>
    <dbReference type="NCBI Taxonomy" id="1461337"/>
    <lineage>
        <taxon>Bacteria</taxon>
        <taxon>Pseudomonadati</taxon>
        <taxon>Pseudomonadota</taxon>
        <taxon>Alphaproteobacteria</taxon>
        <taxon>Rhodospirillales</taxon>
        <taxon>Kiloniellaceae</taxon>
        <taxon>Aestuariispira</taxon>
    </lineage>
</organism>
<evidence type="ECO:0000313" key="15">
    <source>
        <dbReference type="Proteomes" id="UP000256845"/>
    </source>
</evidence>
<reference evidence="14 15" key="1">
    <citation type="submission" date="2018-07" db="EMBL/GenBank/DDBJ databases">
        <title>Genomic Encyclopedia of Type Strains, Phase III (KMG-III): the genomes of soil and plant-associated and newly described type strains.</title>
        <authorList>
            <person name="Whitman W."/>
        </authorList>
    </citation>
    <scope>NUCLEOTIDE SEQUENCE [LARGE SCALE GENOMIC DNA]</scope>
    <source>
        <strain evidence="14 15">CECT 8488</strain>
    </source>
</reference>
<keyword evidence="5 13" id="KW-0444">Lipid biosynthesis</keyword>
<dbReference type="PANTHER" id="PTHR42724:SF1">
    <property type="entry name" value="TETRAACYLDISACCHARIDE 4'-KINASE, MITOCHONDRIAL-RELATED"/>
    <property type="match status" value="1"/>
</dbReference>
<keyword evidence="9 13" id="KW-0418">Kinase</keyword>
<evidence type="ECO:0000256" key="4">
    <source>
        <dbReference type="ARBA" id="ARBA00016436"/>
    </source>
</evidence>
<dbReference type="GO" id="GO:0009029">
    <property type="term" value="F:lipid-A 4'-kinase activity"/>
    <property type="evidence" value="ECO:0007669"/>
    <property type="project" value="UniProtKB-UniRule"/>
</dbReference>
<comment type="function">
    <text evidence="1 13">Transfers the gamma-phosphate of ATP to the 4'-position of a tetraacyldisaccharide 1-phosphate intermediate (termed DS-1-P) to form tetraacyldisaccharide 1,4'-bis-phosphate (lipid IVA).</text>
</comment>
<dbReference type="NCBIfam" id="TIGR00682">
    <property type="entry name" value="lpxK"/>
    <property type="match status" value="1"/>
</dbReference>
<dbReference type="InterPro" id="IPR003758">
    <property type="entry name" value="LpxK"/>
</dbReference>
<dbReference type="GO" id="GO:0005886">
    <property type="term" value="C:plasma membrane"/>
    <property type="evidence" value="ECO:0007669"/>
    <property type="project" value="TreeGrafter"/>
</dbReference>
<evidence type="ECO:0000256" key="6">
    <source>
        <dbReference type="ARBA" id="ARBA00022556"/>
    </source>
</evidence>
<keyword evidence="10 13" id="KW-0067">ATP-binding</keyword>
<name>A0A3D9HXB4_9PROT</name>
<protein>
    <recommendedName>
        <fullName evidence="4 13">Tetraacyldisaccharide 4'-kinase</fullName>
        <ecNumber evidence="3 13">2.7.1.130</ecNumber>
    </recommendedName>
    <alternativeName>
        <fullName evidence="12 13">Lipid A 4'-kinase</fullName>
    </alternativeName>
</protein>
<comment type="pathway">
    <text evidence="2 13">Glycolipid biosynthesis; lipid IV(A) biosynthesis; lipid IV(A) from (3R)-3-hydroxytetradecanoyl-[acyl-carrier-protein] and UDP-N-acetyl-alpha-D-glucosamine: step 6/6.</text>
</comment>
<comment type="catalytic activity">
    <reaction evidence="13">
        <text>a lipid A disaccharide + ATP = a lipid IVA + ADP + H(+)</text>
        <dbReference type="Rhea" id="RHEA:67840"/>
        <dbReference type="ChEBI" id="CHEBI:15378"/>
        <dbReference type="ChEBI" id="CHEBI:30616"/>
        <dbReference type="ChEBI" id="CHEBI:176343"/>
        <dbReference type="ChEBI" id="CHEBI:176425"/>
        <dbReference type="ChEBI" id="CHEBI:456216"/>
        <dbReference type="EC" id="2.7.1.130"/>
    </reaction>
</comment>
<dbReference type="EMBL" id="QRDW01000001">
    <property type="protein sequence ID" value="RED54059.1"/>
    <property type="molecule type" value="Genomic_DNA"/>
</dbReference>
<keyword evidence="7 13" id="KW-0808">Transferase</keyword>
<evidence type="ECO:0000256" key="11">
    <source>
        <dbReference type="ARBA" id="ARBA00023098"/>
    </source>
</evidence>
<gene>
    <name evidence="13" type="primary">lpxK</name>
    <name evidence="14" type="ORF">DFP90_101860</name>
</gene>
<dbReference type="GO" id="GO:0009244">
    <property type="term" value="P:lipopolysaccharide core region biosynthetic process"/>
    <property type="evidence" value="ECO:0007669"/>
    <property type="project" value="TreeGrafter"/>
</dbReference>
<accession>A0A3D9HXB4</accession>
<evidence type="ECO:0000256" key="3">
    <source>
        <dbReference type="ARBA" id="ARBA00012071"/>
    </source>
</evidence>
<dbReference type="PANTHER" id="PTHR42724">
    <property type="entry name" value="TETRAACYLDISACCHARIDE 4'-KINASE"/>
    <property type="match status" value="1"/>
</dbReference>
<evidence type="ECO:0000256" key="5">
    <source>
        <dbReference type="ARBA" id="ARBA00022516"/>
    </source>
</evidence>
<dbReference type="RefSeq" id="WP_115935147.1">
    <property type="nucleotide sequence ID" value="NZ_QRDW01000001.1"/>
</dbReference>
<dbReference type="OrthoDB" id="9766423at2"/>
<evidence type="ECO:0000256" key="8">
    <source>
        <dbReference type="ARBA" id="ARBA00022741"/>
    </source>
</evidence>
<dbReference type="InterPro" id="IPR027417">
    <property type="entry name" value="P-loop_NTPase"/>
</dbReference>
<dbReference type="HAMAP" id="MF_00409">
    <property type="entry name" value="LpxK"/>
    <property type="match status" value="1"/>
</dbReference>
<evidence type="ECO:0000256" key="9">
    <source>
        <dbReference type="ARBA" id="ARBA00022777"/>
    </source>
</evidence>
<dbReference type="GO" id="GO:0005524">
    <property type="term" value="F:ATP binding"/>
    <property type="evidence" value="ECO:0007669"/>
    <property type="project" value="UniProtKB-UniRule"/>
</dbReference>
<dbReference type="SUPFAM" id="SSF52540">
    <property type="entry name" value="P-loop containing nucleoside triphosphate hydrolases"/>
    <property type="match status" value="1"/>
</dbReference>
<comment type="similarity">
    <text evidence="13">Belongs to the LpxK family.</text>
</comment>
<keyword evidence="11 13" id="KW-0443">Lipid metabolism</keyword>
<feature type="binding site" evidence="13">
    <location>
        <begin position="54"/>
        <end position="61"/>
    </location>
    <ligand>
        <name>ATP</name>
        <dbReference type="ChEBI" id="CHEBI:30616"/>
    </ligand>
</feature>
<dbReference type="EC" id="2.7.1.130" evidence="3 13"/>